<dbReference type="Proteomes" id="UP001164929">
    <property type="component" value="Chromosome 11"/>
</dbReference>
<accession>A0AAD6M7A4</accession>
<comment type="caution">
    <text evidence="1">The sequence shown here is derived from an EMBL/GenBank/DDBJ whole genome shotgun (WGS) entry which is preliminary data.</text>
</comment>
<name>A0AAD6M7A4_9ROSI</name>
<dbReference type="AlphaFoldDB" id="A0AAD6M7A4"/>
<proteinExistence type="predicted"/>
<keyword evidence="2" id="KW-1185">Reference proteome</keyword>
<protein>
    <submittedName>
        <fullName evidence="1">Uncharacterized protein</fullName>
    </submittedName>
</protein>
<gene>
    <name evidence="1" type="ORF">NC653_027989</name>
</gene>
<evidence type="ECO:0000313" key="1">
    <source>
        <dbReference type="EMBL" id="KAJ6980026.1"/>
    </source>
</evidence>
<dbReference type="EMBL" id="JAQIZT010000011">
    <property type="protein sequence ID" value="KAJ6980026.1"/>
    <property type="molecule type" value="Genomic_DNA"/>
</dbReference>
<evidence type="ECO:0000313" key="2">
    <source>
        <dbReference type="Proteomes" id="UP001164929"/>
    </source>
</evidence>
<reference evidence="1" key="1">
    <citation type="journal article" date="2023" name="Mol. Ecol. Resour.">
        <title>Chromosome-level genome assembly of a triploid poplar Populus alba 'Berolinensis'.</title>
        <authorList>
            <person name="Chen S."/>
            <person name="Yu Y."/>
            <person name="Wang X."/>
            <person name="Wang S."/>
            <person name="Zhang T."/>
            <person name="Zhou Y."/>
            <person name="He R."/>
            <person name="Meng N."/>
            <person name="Wang Y."/>
            <person name="Liu W."/>
            <person name="Liu Z."/>
            <person name="Liu J."/>
            <person name="Guo Q."/>
            <person name="Huang H."/>
            <person name="Sederoff R.R."/>
            <person name="Wang G."/>
            <person name="Qu G."/>
            <person name="Chen S."/>
        </authorList>
    </citation>
    <scope>NUCLEOTIDE SEQUENCE</scope>
    <source>
        <strain evidence="1">SC-2020</strain>
    </source>
</reference>
<sequence length="29" mass="3459">MLGPGNFSGDELLSRCLRRPFRKTFFYSY</sequence>
<organism evidence="1 2">
    <name type="scientific">Populus alba x Populus x berolinensis</name>
    <dbReference type="NCBI Taxonomy" id="444605"/>
    <lineage>
        <taxon>Eukaryota</taxon>
        <taxon>Viridiplantae</taxon>
        <taxon>Streptophyta</taxon>
        <taxon>Embryophyta</taxon>
        <taxon>Tracheophyta</taxon>
        <taxon>Spermatophyta</taxon>
        <taxon>Magnoliopsida</taxon>
        <taxon>eudicotyledons</taxon>
        <taxon>Gunneridae</taxon>
        <taxon>Pentapetalae</taxon>
        <taxon>rosids</taxon>
        <taxon>fabids</taxon>
        <taxon>Malpighiales</taxon>
        <taxon>Salicaceae</taxon>
        <taxon>Saliceae</taxon>
        <taxon>Populus</taxon>
    </lineage>
</organism>